<dbReference type="EMBL" id="KB822711">
    <property type="protein sequence ID" value="ETN46492.1"/>
    <property type="molecule type" value="Genomic_DNA"/>
</dbReference>
<evidence type="ECO:0000256" key="2">
    <source>
        <dbReference type="SAM" id="Phobius"/>
    </source>
</evidence>
<feature type="transmembrane region" description="Helical" evidence="2">
    <location>
        <begin position="282"/>
        <end position="303"/>
    </location>
</feature>
<organism evidence="3 4">
    <name type="scientific">Cyphellophora europaea (strain CBS 101466)</name>
    <name type="common">Phialophora europaea</name>
    <dbReference type="NCBI Taxonomy" id="1220924"/>
    <lineage>
        <taxon>Eukaryota</taxon>
        <taxon>Fungi</taxon>
        <taxon>Dikarya</taxon>
        <taxon>Ascomycota</taxon>
        <taxon>Pezizomycotina</taxon>
        <taxon>Eurotiomycetes</taxon>
        <taxon>Chaetothyriomycetidae</taxon>
        <taxon>Chaetothyriales</taxon>
        <taxon>Cyphellophoraceae</taxon>
        <taxon>Cyphellophora</taxon>
    </lineage>
</organism>
<dbReference type="OrthoDB" id="3057599at2759"/>
<accession>W2SCS2</accession>
<feature type="transmembrane region" description="Helical" evidence="2">
    <location>
        <begin position="389"/>
        <end position="408"/>
    </location>
</feature>
<feature type="compositionally biased region" description="Polar residues" evidence="1">
    <location>
        <begin position="57"/>
        <end position="69"/>
    </location>
</feature>
<reference evidence="3 4" key="1">
    <citation type="submission" date="2013-03" db="EMBL/GenBank/DDBJ databases">
        <title>The Genome Sequence of Phialophora europaea CBS 101466.</title>
        <authorList>
            <consortium name="The Broad Institute Genomics Platform"/>
            <person name="Cuomo C."/>
            <person name="de Hoog S."/>
            <person name="Gorbushina A."/>
            <person name="Walker B."/>
            <person name="Young S.K."/>
            <person name="Zeng Q."/>
            <person name="Gargeya S."/>
            <person name="Fitzgerald M."/>
            <person name="Haas B."/>
            <person name="Abouelleil A."/>
            <person name="Allen A.W."/>
            <person name="Alvarado L."/>
            <person name="Arachchi H.M."/>
            <person name="Berlin A.M."/>
            <person name="Chapman S.B."/>
            <person name="Gainer-Dewar J."/>
            <person name="Goldberg J."/>
            <person name="Griggs A."/>
            <person name="Gujja S."/>
            <person name="Hansen M."/>
            <person name="Howarth C."/>
            <person name="Imamovic A."/>
            <person name="Ireland A."/>
            <person name="Larimer J."/>
            <person name="McCowan C."/>
            <person name="Murphy C."/>
            <person name="Pearson M."/>
            <person name="Poon T.W."/>
            <person name="Priest M."/>
            <person name="Roberts A."/>
            <person name="Saif S."/>
            <person name="Shea T."/>
            <person name="Sisk P."/>
            <person name="Sykes S."/>
            <person name="Wortman J."/>
            <person name="Nusbaum C."/>
            <person name="Birren B."/>
        </authorList>
    </citation>
    <scope>NUCLEOTIDE SEQUENCE [LARGE SCALE GENOMIC DNA]</scope>
    <source>
        <strain evidence="3 4">CBS 101466</strain>
    </source>
</reference>
<dbReference type="Proteomes" id="UP000030752">
    <property type="component" value="Unassembled WGS sequence"/>
</dbReference>
<feature type="transmembrane region" description="Helical" evidence="2">
    <location>
        <begin position="656"/>
        <end position="682"/>
    </location>
</feature>
<dbReference type="HOGENOM" id="CLU_011750_1_0_1"/>
<dbReference type="PANTHER" id="PTHR37544">
    <property type="entry name" value="SPRAY-RELATED"/>
    <property type="match status" value="1"/>
</dbReference>
<evidence type="ECO:0000313" key="4">
    <source>
        <dbReference type="Proteomes" id="UP000030752"/>
    </source>
</evidence>
<evidence type="ECO:0008006" key="5">
    <source>
        <dbReference type="Google" id="ProtNLM"/>
    </source>
</evidence>
<dbReference type="VEuPathDB" id="FungiDB:HMPREF1541_00677"/>
<dbReference type="InterPro" id="IPR021840">
    <property type="entry name" value="DUF3433"/>
</dbReference>
<feature type="region of interest" description="Disordered" evidence="1">
    <location>
        <begin position="56"/>
        <end position="101"/>
    </location>
</feature>
<feature type="transmembrane region" description="Helical" evidence="2">
    <location>
        <begin position="581"/>
        <end position="602"/>
    </location>
</feature>
<dbReference type="GeneID" id="19968016"/>
<feature type="transmembrane region" description="Helical" evidence="2">
    <location>
        <begin position="694"/>
        <end position="715"/>
    </location>
</feature>
<feature type="region of interest" description="Disordered" evidence="1">
    <location>
        <begin position="151"/>
        <end position="187"/>
    </location>
</feature>
<dbReference type="Pfam" id="PF11915">
    <property type="entry name" value="DUF3433"/>
    <property type="match status" value="2"/>
</dbReference>
<dbReference type="PANTHER" id="PTHR37544:SF1">
    <property type="entry name" value="PHOSPHORIBOSYLAMINOIMIDAZOLE-SUCCINOCARBOXAMIDE SYNTHASE"/>
    <property type="match status" value="1"/>
</dbReference>
<name>W2SCS2_CYPE1</name>
<proteinExistence type="predicted"/>
<sequence>MTSEQPQLLSVRCKPVQLWRKSSTLTHTAATRPQISRTQSHQSSAITGEYFSDYASEVSSQRSDQSEASYETPPSRISTPVVQLPPSDSEMTLPQRPDAARPARLQIRTTAQAGNPRALPNLDDMSPPTPGIDDLQFIRFALDQLTRDEDVLGGRESTADELKGQPTRPVPSPPIQAPAPTAATPAGVREPFRRIITPPMLSALRRSAPDETMLAVSPPEGQSWADLGYKPLPLRPWFLGLYLSVCLLFLAGLIFSNVYALRHHGLYDYDGYTNPRYFVCQYLPQLLGMILILWLFYIEAAVYRSAPYFSMSNARSQDRILQDFRTTAANFLLPDLRWFKIREPLLGIAFLIFWLFNFTVPLLSCLYQSQWVTDDGDARWRWTTAQDVGWVLVALLVLLILAIVYCIIRFARADSALMWDPTSIADLVVLFSRSNVAQYFERTEVMEEVGPHIPSMSLMLGYWTTSQRPDIFYGVGGDNALVKRISIEPAAPPNEKEPNSQESSFDVERQRYSYDSSFTRNIHSPFVRYRWVPWFLRDISIIIWAVLAMLLLIAFLVISFVNRAVQDGFDPLLPSITGNSGFSSSNFLYSFLPTLLGMILFLSWQPIDVYFRAAQPFANLADPTGASAERSLLLSYEASPPLWVTVEAIFNRDYKVAYVSFVSVLSSLIPILAGGVFTAQLFRESGDVRMVASMPGYIALCVFVAIYALSFLVIWPRRQRYLPHSIITIADRLSFLYSSGLLSEFWNIRTKADLVGRLVGTPASLTGEWREKRPRARYAFGVYTGRDGKEHLGIDRLSRPGSGEMLVTTGTQR</sequence>
<keyword evidence="2" id="KW-0812">Transmembrane</keyword>
<dbReference type="RefSeq" id="XP_008711204.1">
    <property type="nucleotide sequence ID" value="XM_008712982.1"/>
</dbReference>
<keyword evidence="2" id="KW-1133">Transmembrane helix</keyword>
<evidence type="ECO:0000313" key="3">
    <source>
        <dbReference type="EMBL" id="ETN46492.1"/>
    </source>
</evidence>
<keyword evidence="4" id="KW-1185">Reference proteome</keyword>
<feature type="compositionally biased region" description="Basic and acidic residues" evidence="1">
    <location>
        <begin position="151"/>
        <end position="163"/>
    </location>
</feature>
<dbReference type="STRING" id="1220924.W2SCS2"/>
<feature type="transmembrane region" description="Helical" evidence="2">
    <location>
        <begin position="237"/>
        <end position="262"/>
    </location>
</feature>
<dbReference type="InParanoid" id="W2SCS2"/>
<feature type="transmembrane region" description="Helical" evidence="2">
    <location>
        <begin position="539"/>
        <end position="561"/>
    </location>
</feature>
<dbReference type="AlphaFoldDB" id="W2SCS2"/>
<evidence type="ECO:0000256" key="1">
    <source>
        <dbReference type="SAM" id="MobiDB-lite"/>
    </source>
</evidence>
<gene>
    <name evidence="3" type="ORF">HMPREF1541_00677</name>
</gene>
<feature type="compositionally biased region" description="Pro residues" evidence="1">
    <location>
        <begin position="168"/>
        <end position="177"/>
    </location>
</feature>
<dbReference type="eggNOG" id="ENOG502SKGN">
    <property type="taxonomic scope" value="Eukaryota"/>
</dbReference>
<protein>
    <recommendedName>
        <fullName evidence="5">Phosphoribosylaminoimidazole-succinocarboxamide synthase</fullName>
    </recommendedName>
</protein>
<keyword evidence="2" id="KW-0472">Membrane</keyword>
<feature type="transmembrane region" description="Helical" evidence="2">
    <location>
        <begin position="345"/>
        <end position="369"/>
    </location>
</feature>
<feature type="region of interest" description="Disordered" evidence="1">
    <location>
        <begin position="24"/>
        <end position="44"/>
    </location>
</feature>